<evidence type="ECO:0000313" key="3">
    <source>
        <dbReference type="EMBL" id="XBV24705.1"/>
    </source>
</evidence>
<dbReference type="SUPFAM" id="SSF54909">
    <property type="entry name" value="Dimeric alpha+beta barrel"/>
    <property type="match status" value="1"/>
</dbReference>
<dbReference type="Gene3D" id="3.30.70.1060">
    <property type="entry name" value="Dimeric alpha+beta barrel"/>
    <property type="match status" value="1"/>
</dbReference>
<accession>A0AAU7TDC3</accession>
<dbReference type="EMBL" id="CP158165">
    <property type="protein sequence ID" value="XBV24705.1"/>
    <property type="molecule type" value="Genomic_DNA"/>
</dbReference>
<organism evidence="3">
    <name type="scientific">Kribbella sp. HUAS MG21</name>
    <dbReference type="NCBI Taxonomy" id="3160966"/>
    <lineage>
        <taxon>Bacteria</taxon>
        <taxon>Bacillati</taxon>
        <taxon>Actinomycetota</taxon>
        <taxon>Actinomycetes</taxon>
        <taxon>Propionibacteriales</taxon>
        <taxon>Kribbellaceae</taxon>
        <taxon>Kribbella</taxon>
    </lineage>
</organism>
<dbReference type="InterPro" id="IPR005545">
    <property type="entry name" value="YCII"/>
</dbReference>
<feature type="domain" description="YCII-related" evidence="2">
    <location>
        <begin position="1"/>
        <end position="116"/>
    </location>
</feature>
<sequence length="123" mass="13278">MKFVLLGYTPAADWDAATADFASEEAMAAFATYQKFEAELRETGEFVTSEGLGHPVMSTTVRKTDAGVVATDGPFAELKEVLASFAIIDCASLDRAVDIVRRIVEILGEPVEIRPIMGDDFTA</sequence>
<dbReference type="PANTHER" id="PTHR35174:SF3">
    <property type="entry name" value="BLL7171 PROTEIN"/>
    <property type="match status" value="1"/>
</dbReference>
<reference evidence="3" key="1">
    <citation type="submission" date="2024-06" db="EMBL/GenBank/DDBJ databases">
        <title>Kribbella sp. strain HUAS MG21 genome sequences.</title>
        <authorList>
            <person name="Mo P."/>
        </authorList>
    </citation>
    <scope>NUCLEOTIDE SEQUENCE</scope>
    <source>
        <strain evidence="3">HUAS MG21</strain>
    </source>
</reference>
<gene>
    <name evidence="3" type="ORF">ABN611_39930</name>
</gene>
<proteinExistence type="inferred from homology"/>
<comment type="similarity">
    <text evidence="1">Belongs to the YciI family.</text>
</comment>
<dbReference type="AlphaFoldDB" id="A0AAU7TDC3"/>
<evidence type="ECO:0000259" key="2">
    <source>
        <dbReference type="Pfam" id="PF03795"/>
    </source>
</evidence>
<dbReference type="PANTHER" id="PTHR35174">
    <property type="entry name" value="BLL7171 PROTEIN-RELATED"/>
    <property type="match status" value="1"/>
</dbReference>
<name>A0AAU7TDC3_9ACTN</name>
<dbReference type="Pfam" id="PF03795">
    <property type="entry name" value="YCII"/>
    <property type="match status" value="1"/>
</dbReference>
<protein>
    <submittedName>
        <fullName evidence="3">YciI family protein</fullName>
    </submittedName>
</protein>
<dbReference type="InterPro" id="IPR011008">
    <property type="entry name" value="Dimeric_a/b-barrel"/>
</dbReference>
<dbReference type="RefSeq" id="WP_350277525.1">
    <property type="nucleotide sequence ID" value="NZ_CP158165.1"/>
</dbReference>
<evidence type="ECO:0000256" key="1">
    <source>
        <dbReference type="ARBA" id="ARBA00007689"/>
    </source>
</evidence>